<dbReference type="WBParaSite" id="ALUE_0002257801-mRNA-1">
    <property type="protein sequence ID" value="ALUE_0002257801-mRNA-1"/>
    <property type="gene ID" value="ALUE_0002257801"/>
</dbReference>
<proteinExistence type="predicted"/>
<evidence type="ECO:0000313" key="3">
    <source>
        <dbReference type="WBParaSite" id="ALUE_0002257801-mRNA-1"/>
    </source>
</evidence>
<accession>A0A0M3IV00</accession>
<dbReference type="Proteomes" id="UP000036681">
    <property type="component" value="Unplaced"/>
</dbReference>
<reference evidence="3" key="1">
    <citation type="submission" date="2017-02" db="UniProtKB">
        <authorList>
            <consortium name="WormBaseParasite"/>
        </authorList>
    </citation>
    <scope>IDENTIFICATION</scope>
</reference>
<dbReference type="AlphaFoldDB" id="A0A0M3IV00"/>
<name>A0A0M3IV00_ASCLU</name>
<evidence type="ECO:0000313" key="2">
    <source>
        <dbReference type="Proteomes" id="UP000036681"/>
    </source>
</evidence>
<feature type="region of interest" description="Disordered" evidence="1">
    <location>
        <begin position="1"/>
        <end position="24"/>
    </location>
</feature>
<sequence length="104" mass="11645">MAGDVAAAGDVQNGPTVNQQQKVSKASIEMSPWPSFLQDRVAYFEKLMARHRAEIAAKVWDLDRPFEGDATLQLLKFDDEEGKQVTNFYLLIQISTKPLIGYSV</sequence>
<evidence type="ECO:0000256" key="1">
    <source>
        <dbReference type="SAM" id="MobiDB-lite"/>
    </source>
</evidence>
<feature type="compositionally biased region" description="Polar residues" evidence="1">
    <location>
        <begin position="13"/>
        <end position="24"/>
    </location>
</feature>
<protein>
    <submittedName>
        <fullName evidence="3">Cytochrome P450</fullName>
    </submittedName>
</protein>
<keyword evidence="2" id="KW-1185">Reference proteome</keyword>
<organism evidence="2 3">
    <name type="scientific">Ascaris lumbricoides</name>
    <name type="common">Giant roundworm</name>
    <dbReference type="NCBI Taxonomy" id="6252"/>
    <lineage>
        <taxon>Eukaryota</taxon>
        <taxon>Metazoa</taxon>
        <taxon>Ecdysozoa</taxon>
        <taxon>Nematoda</taxon>
        <taxon>Chromadorea</taxon>
        <taxon>Rhabditida</taxon>
        <taxon>Spirurina</taxon>
        <taxon>Ascaridomorpha</taxon>
        <taxon>Ascaridoidea</taxon>
        <taxon>Ascarididae</taxon>
        <taxon>Ascaris</taxon>
    </lineage>
</organism>